<dbReference type="InterPro" id="IPR007344">
    <property type="entry name" value="GrpB/CoaE"/>
</dbReference>
<evidence type="ECO:0000313" key="2">
    <source>
        <dbReference type="EMBL" id="KAA1260738.1"/>
    </source>
</evidence>
<keyword evidence="2" id="KW-0808">Transferase</keyword>
<comment type="caution">
    <text evidence="2">The sequence shown here is derived from an EMBL/GenBank/DDBJ whole genome shotgun (WGS) entry which is preliminary data.</text>
</comment>
<protein>
    <submittedName>
        <fullName evidence="2">Dephospho-CoA kinase/protein folding accessory domain-containing protein</fullName>
    </submittedName>
</protein>
<proteinExistence type="predicted"/>
<dbReference type="SUPFAM" id="SSF81301">
    <property type="entry name" value="Nucleotidyltransferase"/>
    <property type="match status" value="1"/>
</dbReference>
<keyword evidence="2" id="KW-0418">Kinase</keyword>
<feature type="region of interest" description="Disordered" evidence="1">
    <location>
        <begin position="62"/>
        <end position="82"/>
    </location>
</feature>
<dbReference type="PANTHER" id="PTHR34822:SF1">
    <property type="entry name" value="GRPB FAMILY PROTEIN"/>
    <property type="match status" value="1"/>
</dbReference>
<dbReference type="AlphaFoldDB" id="A0A5B1CHS4"/>
<dbReference type="PANTHER" id="PTHR34822">
    <property type="entry name" value="GRPB DOMAIN PROTEIN (AFU_ORTHOLOGUE AFUA_1G01530)"/>
    <property type="match status" value="1"/>
</dbReference>
<feature type="compositionally biased region" description="Acidic residues" evidence="1">
    <location>
        <begin position="64"/>
        <end position="74"/>
    </location>
</feature>
<sequence>MSNDNVRLMHYDPRWRQEFEQTRSSIFFSCEGWITAAHHIGSTAISGLIARPTIDVIAIAVPEDSSEDSSEDGSGEVSGSDRALTEAANRIEGLNFRVVESPLWADGAITLVKPRLTDAEAADATHRIFLVQEDSAILRRAVALRDYLRQHPEIAITLEEIKVAAWKNAEGDLDEYQRNKSVFFAKVQDAM</sequence>
<evidence type="ECO:0000313" key="3">
    <source>
        <dbReference type="Proteomes" id="UP000322699"/>
    </source>
</evidence>
<name>A0A5B1CHS4_9BACT</name>
<organism evidence="2 3">
    <name type="scientific">Rubripirellula obstinata</name>
    <dbReference type="NCBI Taxonomy" id="406547"/>
    <lineage>
        <taxon>Bacteria</taxon>
        <taxon>Pseudomonadati</taxon>
        <taxon>Planctomycetota</taxon>
        <taxon>Planctomycetia</taxon>
        <taxon>Pirellulales</taxon>
        <taxon>Pirellulaceae</taxon>
        <taxon>Rubripirellula</taxon>
    </lineage>
</organism>
<keyword evidence="3" id="KW-1185">Reference proteome</keyword>
<gene>
    <name evidence="2" type="ORF">LF1_32790</name>
</gene>
<evidence type="ECO:0000256" key="1">
    <source>
        <dbReference type="SAM" id="MobiDB-lite"/>
    </source>
</evidence>
<dbReference type="OrthoDB" id="9799092at2"/>
<dbReference type="Proteomes" id="UP000322699">
    <property type="component" value="Unassembled WGS sequence"/>
</dbReference>
<dbReference type="EMBL" id="VRLW01000001">
    <property type="protein sequence ID" value="KAA1260738.1"/>
    <property type="molecule type" value="Genomic_DNA"/>
</dbReference>
<reference evidence="2 3" key="1">
    <citation type="submission" date="2019-08" db="EMBL/GenBank/DDBJ databases">
        <title>Deep-cultivation of Planctomycetes and their phenomic and genomic characterization uncovers novel biology.</title>
        <authorList>
            <person name="Wiegand S."/>
            <person name="Jogler M."/>
            <person name="Boedeker C."/>
            <person name="Pinto D."/>
            <person name="Vollmers J."/>
            <person name="Rivas-Marin E."/>
            <person name="Kohn T."/>
            <person name="Peeters S.H."/>
            <person name="Heuer A."/>
            <person name="Rast P."/>
            <person name="Oberbeckmann S."/>
            <person name="Bunk B."/>
            <person name="Jeske O."/>
            <person name="Meyerdierks A."/>
            <person name="Storesund J.E."/>
            <person name="Kallscheuer N."/>
            <person name="Luecker S."/>
            <person name="Lage O.M."/>
            <person name="Pohl T."/>
            <person name="Merkel B.J."/>
            <person name="Hornburger P."/>
            <person name="Mueller R.-W."/>
            <person name="Bruemmer F."/>
            <person name="Labrenz M."/>
            <person name="Spormann A.M."/>
            <person name="Op Den Camp H."/>
            <person name="Overmann J."/>
            <person name="Amann R."/>
            <person name="Jetten M.S.M."/>
            <person name="Mascher T."/>
            <person name="Medema M.H."/>
            <person name="Devos D.P."/>
            <person name="Kaster A.-K."/>
            <person name="Ovreas L."/>
            <person name="Rohde M."/>
            <person name="Galperin M.Y."/>
            <person name="Jogler C."/>
        </authorList>
    </citation>
    <scope>NUCLEOTIDE SEQUENCE [LARGE SCALE GENOMIC DNA]</scope>
    <source>
        <strain evidence="2 3">LF1</strain>
    </source>
</reference>
<dbReference type="Gene3D" id="3.30.460.10">
    <property type="entry name" value="Beta Polymerase, domain 2"/>
    <property type="match status" value="1"/>
</dbReference>
<dbReference type="InterPro" id="IPR043519">
    <property type="entry name" value="NT_sf"/>
</dbReference>
<dbReference type="Pfam" id="PF04229">
    <property type="entry name" value="GrpB"/>
    <property type="match status" value="1"/>
</dbReference>
<accession>A0A5B1CHS4</accession>
<dbReference type="RefSeq" id="WP_068266926.1">
    <property type="nucleotide sequence ID" value="NZ_LWSK01000139.1"/>
</dbReference>
<dbReference type="GO" id="GO:0016301">
    <property type="term" value="F:kinase activity"/>
    <property type="evidence" value="ECO:0007669"/>
    <property type="project" value="UniProtKB-KW"/>
</dbReference>